<keyword evidence="1" id="KW-0812">Transmembrane</keyword>
<dbReference type="EMBL" id="JBDJNQ010000005">
    <property type="protein sequence ID" value="MEN5377958.1"/>
    <property type="molecule type" value="Genomic_DNA"/>
</dbReference>
<evidence type="ECO:0000256" key="2">
    <source>
        <dbReference type="SAM" id="SignalP"/>
    </source>
</evidence>
<name>A0ABV0BVC0_9SPHI</name>
<evidence type="ECO:0000313" key="4">
    <source>
        <dbReference type="Proteomes" id="UP001409291"/>
    </source>
</evidence>
<dbReference type="RefSeq" id="WP_183916127.1">
    <property type="nucleotide sequence ID" value="NZ_JBDJLH010000014.1"/>
</dbReference>
<evidence type="ECO:0000256" key="1">
    <source>
        <dbReference type="SAM" id="Phobius"/>
    </source>
</evidence>
<dbReference type="Pfam" id="PF20077">
    <property type="entry name" value="CcmD_alt"/>
    <property type="match status" value="1"/>
</dbReference>
<protein>
    <submittedName>
        <fullName evidence="3">CcmD family protein</fullName>
    </submittedName>
</protein>
<feature type="chain" id="PRO_5046002938" evidence="2">
    <location>
        <begin position="21"/>
        <end position="71"/>
    </location>
</feature>
<keyword evidence="4" id="KW-1185">Reference proteome</keyword>
<keyword evidence="1" id="KW-0472">Membrane</keyword>
<keyword evidence="2" id="KW-0732">Signal</keyword>
<reference evidence="3 4" key="1">
    <citation type="submission" date="2024-04" db="EMBL/GenBank/DDBJ databases">
        <title>WGS of bacteria from Torrens River.</title>
        <authorList>
            <person name="Wyrsch E.R."/>
            <person name="Drigo B."/>
        </authorList>
    </citation>
    <scope>NUCLEOTIDE SEQUENCE [LARGE SCALE GENOMIC DNA]</scope>
    <source>
        <strain evidence="3 4">TWI391</strain>
    </source>
</reference>
<sequence length="71" mass="8036">MKKLSLSIALVFMTTLNIFAQSEIDMATGLRSSGKIYVVVLVMLVLFLAIAGYLFILDRKITRLEKKQNQK</sequence>
<comment type="caution">
    <text evidence="3">The sequence shown here is derived from an EMBL/GenBank/DDBJ whole genome shotgun (WGS) entry which is preliminary data.</text>
</comment>
<accession>A0ABV0BVC0</accession>
<dbReference type="Proteomes" id="UP001409291">
    <property type="component" value="Unassembled WGS sequence"/>
</dbReference>
<proteinExistence type="predicted"/>
<organism evidence="3 4">
    <name type="scientific">Sphingobacterium kitahiroshimense</name>
    <dbReference type="NCBI Taxonomy" id="470446"/>
    <lineage>
        <taxon>Bacteria</taxon>
        <taxon>Pseudomonadati</taxon>
        <taxon>Bacteroidota</taxon>
        <taxon>Sphingobacteriia</taxon>
        <taxon>Sphingobacteriales</taxon>
        <taxon>Sphingobacteriaceae</taxon>
        <taxon>Sphingobacterium</taxon>
    </lineage>
</organism>
<evidence type="ECO:0000313" key="3">
    <source>
        <dbReference type="EMBL" id="MEN5377958.1"/>
    </source>
</evidence>
<gene>
    <name evidence="3" type="ORF">ABE541_11860</name>
</gene>
<feature type="signal peptide" evidence="2">
    <location>
        <begin position="1"/>
        <end position="20"/>
    </location>
</feature>
<keyword evidence="1" id="KW-1133">Transmembrane helix</keyword>
<feature type="transmembrane region" description="Helical" evidence="1">
    <location>
        <begin position="36"/>
        <end position="57"/>
    </location>
</feature>